<sequence length="306" mass="35272">MFSVVIPLYNKSENITRTLKSVQEQTHTDFEIVIVNDGSTDDSVEKVEDFKDSRIKLYHKKNGGVSDARNYGISRSTRPFIAFMDADDLWKPNYLEEMAKLIEEYPEAGMYNCAHSTIYKGKSYDMNHDLKRGIIENYFKTCLKYVIAWTSATIVRKNVFDKVGGFPVGMISGEDVYTWAKIALNYPVAFHPDSLTIYIKQDGSIVHRSNKKDNCKETWQDLYQKNNNDANVYIAMKAILKGTRYAWGGYLSESKKIEKDFKYINQYPGIQHSWKKLYLLNRTPSFVKKLILGYKQVVAQSNTSTS</sequence>
<organism evidence="2 3">
    <name type="scientific">Echinicola vietnamensis (strain DSM 17526 / LMG 23754 / KMM 6221)</name>
    <dbReference type="NCBI Taxonomy" id="926556"/>
    <lineage>
        <taxon>Bacteria</taxon>
        <taxon>Pseudomonadati</taxon>
        <taxon>Bacteroidota</taxon>
        <taxon>Cytophagia</taxon>
        <taxon>Cytophagales</taxon>
        <taxon>Cyclobacteriaceae</taxon>
        <taxon>Echinicola</taxon>
    </lineage>
</organism>
<dbReference type="HOGENOM" id="CLU_025996_0_0_10"/>
<proteinExistence type="predicted"/>
<dbReference type="CDD" id="cd00761">
    <property type="entry name" value="Glyco_tranf_GTA_type"/>
    <property type="match status" value="1"/>
</dbReference>
<feature type="domain" description="Glycosyltransferase 2-like" evidence="1">
    <location>
        <begin position="3"/>
        <end position="163"/>
    </location>
</feature>
<dbReference type="Pfam" id="PF00535">
    <property type="entry name" value="Glycos_transf_2"/>
    <property type="match status" value="1"/>
</dbReference>
<dbReference type="SUPFAM" id="SSF53448">
    <property type="entry name" value="Nucleotide-diphospho-sugar transferases"/>
    <property type="match status" value="1"/>
</dbReference>
<dbReference type="Gene3D" id="3.90.550.10">
    <property type="entry name" value="Spore Coat Polysaccharide Biosynthesis Protein SpsA, Chain A"/>
    <property type="match status" value="1"/>
</dbReference>
<gene>
    <name evidence="2" type="ordered locus">Echvi_2973</name>
</gene>
<dbReference type="Proteomes" id="UP000010796">
    <property type="component" value="Chromosome"/>
</dbReference>
<evidence type="ECO:0000259" key="1">
    <source>
        <dbReference type="Pfam" id="PF00535"/>
    </source>
</evidence>
<keyword evidence="2" id="KW-0808">Transferase</keyword>
<accession>L0G2I8</accession>
<dbReference type="STRING" id="926556.Echvi_2973"/>
<dbReference type="KEGG" id="evi:Echvi_2973"/>
<dbReference type="RefSeq" id="WP_015266763.1">
    <property type="nucleotide sequence ID" value="NC_019904.1"/>
</dbReference>
<dbReference type="AlphaFoldDB" id="L0G2I8"/>
<name>L0G2I8_ECHVK</name>
<dbReference type="OrthoDB" id="6307329at2"/>
<dbReference type="eggNOG" id="COG1215">
    <property type="taxonomic scope" value="Bacteria"/>
</dbReference>
<dbReference type="InterPro" id="IPR029044">
    <property type="entry name" value="Nucleotide-diphossugar_trans"/>
</dbReference>
<keyword evidence="3" id="KW-1185">Reference proteome</keyword>
<evidence type="ECO:0000313" key="3">
    <source>
        <dbReference type="Proteomes" id="UP000010796"/>
    </source>
</evidence>
<evidence type="ECO:0000313" key="2">
    <source>
        <dbReference type="EMBL" id="AGA79211.1"/>
    </source>
</evidence>
<protein>
    <submittedName>
        <fullName evidence="2">Glycosyl transferase</fullName>
    </submittedName>
</protein>
<dbReference type="PANTHER" id="PTHR22916:SF3">
    <property type="entry name" value="UDP-GLCNAC:BETAGAL BETA-1,3-N-ACETYLGLUCOSAMINYLTRANSFERASE-LIKE PROTEIN 1"/>
    <property type="match status" value="1"/>
</dbReference>
<dbReference type="GO" id="GO:0016758">
    <property type="term" value="F:hexosyltransferase activity"/>
    <property type="evidence" value="ECO:0007669"/>
    <property type="project" value="UniProtKB-ARBA"/>
</dbReference>
<dbReference type="PANTHER" id="PTHR22916">
    <property type="entry name" value="GLYCOSYLTRANSFERASE"/>
    <property type="match status" value="1"/>
</dbReference>
<dbReference type="EMBL" id="CP003346">
    <property type="protein sequence ID" value="AGA79211.1"/>
    <property type="molecule type" value="Genomic_DNA"/>
</dbReference>
<reference evidence="3" key="1">
    <citation type="submission" date="2012-02" db="EMBL/GenBank/DDBJ databases">
        <title>The complete genome of Echinicola vietnamensis DSM 17526.</title>
        <authorList>
            <person name="Lucas S."/>
            <person name="Copeland A."/>
            <person name="Lapidus A."/>
            <person name="Glavina del Rio T."/>
            <person name="Dalin E."/>
            <person name="Tice H."/>
            <person name="Bruce D."/>
            <person name="Goodwin L."/>
            <person name="Pitluck S."/>
            <person name="Peters L."/>
            <person name="Ovchinnikova G."/>
            <person name="Teshima H."/>
            <person name="Kyrpides N."/>
            <person name="Mavromatis K."/>
            <person name="Ivanova N."/>
            <person name="Brettin T."/>
            <person name="Detter J.C."/>
            <person name="Han C."/>
            <person name="Larimer F."/>
            <person name="Land M."/>
            <person name="Hauser L."/>
            <person name="Markowitz V."/>
            <person name="Cheng J.-F."/>
            <person name="Hugenholtz P."/>
            <person name="Woyke T."/>
            <person name="Wu D."/>
            <person name="Brambilla E."/>
            <person name="Klenk H.-P."/>
            <person name="Eisen J.A."/>
        </authorList>
    </citation>
    <scope>NUCLEOTIDE SEQUENCE [LARGE SCALE GENOMIC DNA]</scope>
    <source>
        <strain evidence="3">DSM 17526 / LMG 23754 / KMM 6221</strain>
    </source>
</reference>
<dbReference type="InterPro" id="IPR001173">
    <property type="entry name" value="Glyco_trans_2-like"/>
</dbReference>